<name>A0ABV6VNE7_9ACTN</name>
<accession>A0ABV6VNE7</accession>
<proteinExistence type="predicted"/>
<feature type="compositionally biased region" description="Basic and acidic residues" evidence="1">
    <location>
        <begin position="44"/>
        <end position="59"/>
    </location>
</feature>
<organism evidence="2 3">
    <name type="scientific">Streptacidiphilus cavernicola</name>
    <dbReference type="NCBI Taxonomy" id="3342716"/>
    <lineage>
        <taxon>Bacteria</taxon>
        <taxon>Bacillati</taxon>
        <taxon>Actinomycetota</taxon>
        <taxon>Actinomycetes</taxon>
        <taxon>Kitasatosporales</taxon>
        <taxon>Streptomycetaceae</taxon>
        <taxon>Streptacidiphilus</taxon>
    </lineage>
</organism>
<sequence length="94" mass="10152">MANTTIQVTTETRDHLAQLAAERGTTIGALVAAFSASQLTEQELAERQRAGREAMRQHLPDPPSDEDLASSTGALERFYAVAAEQLLRDRDAAA</sequence>
<keyword evidence="3" id="KW-1185">Reference proteome</keyword>
<feature type="region of interest" description="Disordered" evidence="1">
    <location>
        <begin position="42"/>
        <end position="72"/>
    </location>
</feature>
<gene>
    <name evidence="2" type="ORF">ACEZDE_00975</name>
</gene>
<evidence type="ECO:0000313" key="3">
    <source>
        <dbReference type="Proteomes" id="UP001592531"/>
    </source>
</evidence>
<comment type="caution">
    <text evidence="2">The sequence shown here is derived from an EMBL/GenBank/DDBJ whole genome shotgun (WGS) entry which is preliminary data.</text>
</comment>
<evidence type="ECO:0008006" key="4">
    <source>
        <dbReference type="Google" id="ProtNLM"/>
    </source>
</evidence>
<evidence type="ECO:0000256" key="1">
    <source>
        <dbReference type="SAM" id="MobiDB-lite"/>
    </source>
</evidence>
<reference evidence="2 3" key="1">
    <citation type="submission" date="2024-09" db="EMBL/GenBank/DDBJ databases">
        <authorList>
            <person name="Lee S.D."/>
        </authorList>
    </citation>
    <scope>NUCLEOTIDE SEQUENCE [LARGE SCALE GENOMIC DNA]</scope>
    <source>
        <strain evidence="2 3">N8-3</strain>
    </source>
</reference>
<protein>
    <recommendedName>
        <fullName evidence="4">Ribbon-helix-helix protein CopG domain-containing protein</fullName>
    </recommendedName>
</protein>
<dbReference type="EMBL" id="JBHFAB010000001">
    <property type="protein sequence ID" value="MFC1415223.1"/>
    <property type="molecule type" value="Genomic_DNA"/>
</dbReference>
<dbReference type="Proteomes" id="UP001592531">
    <property type="component" value="Unassembled WGS sequence"/>
</dbReference>
<evidence type="ECO:0000313" key="2">
    <source>
        <dbReference type="EMBL" id="MFC1415223.1"/>
    </source>
</evidence>
<dbReference type="RefSeq" id="WP_380530553.1">
    <property type="nucleotide sequence ID" value="NZ_JBHFAB010000001.1"/>
</dbReference>